<evidence type="ECO:0000256" key="5">
    <source>
        <dbReference type="ARBA" id="ARBA00022825"/>
    </source>
</evidence>
<dbReference type="EMBL" id="CP089984">
    <property type="protein sequence ID" value="WXB15732.1"/>
    <property type="molecule type" value="Genomic_DNA"/>
</dbReference>
<dbReference type="Pfam" id="PF13365">
    <property type="entry name" value="Trypsin_2"/>
    <property type="match status" value="1"/>
</dbReference>
<keyword evidence="9" id="KW-1185">Reference proteome</keyword>
<keyword evidence="3 6" id="KW-0732">Signal</keyword>
<evidence type="ECO:0000256" key="2">
    <source>
        <dbReference type="ARBA" id="ARBA00022670"/>
    </source>
</evidence>
<dbReference type="InterPro" id="IPR008256">
    <property type="entry name" value="Peptidase_S1B"/>
</dbReference>
<protein>
    <recommendedName>
        <fullName evidence="6">Serine protease</fullName>
        <ecNumber evidence="6">3.4.21.-</ecNumber>
    </recommendedName>
</protein>
<evidence type="ECO:0000313" key="9">
    <source>
        <dbReference type="Proteomes" id="UP001370348"/>
    </source>
</evidence>
<dbReference type="PRINTS" id="PR00839">
    <property type="entry name" value="V8PROTEASE"/>
</dbReference>
<feature type="region of interest" description="Disordered" evidence="7">
    <location>
        <begin position="20"/>
        <end position="80"/>
    </location>
</feature>
<evidence type="ECO:0000256" key="1">
    <source>
        <dbReference type="ARBA" id="ARBA00008764"/>
    </source>
</evidence>
<comment type="similarity">
    <text evidence="1 6">Belongs to the peptidase S1B family.</text>
</comment>
<sequence length="311" mass="32266">MKILVSLAATSVFLAFGCSGTGTDQPTSPEVNDPIPGKGSENNDTPSQAPVVDEGTSEAATVAAAPEDHPDFIRKKKDPEHYRVNRGEGIQPFSICGTDDKQYVNSYTGNLGVSVAYVNTYKGAVGVSETSISEGPSVKFCTGTLIANDLFLTASHCVDSSTKTEYVAFNYERKANSTEVLPQQHFKITGIVEDGLGGLDYAILRLAGNPGATFGVTKTNKVDPTSNAILAIIQHPGLKPKQIEAGHFAGLSGDYISYGDIDTEGGSSGSGVLNAAGELVGVHTLGGCTATGGRNFGVRMSKIAAASAIIN</sequence>
<feature type="signal peptide" evidence="6">
    <location>
        <begin position="1"/>
        <end position="17"/>
    </location>
</feature>
<feature type="chain" id="PRO_5044961512" description="Serine protease" evidence="6">
    <location>
        <begin position="18"/>
        <end position="311"/>
    </location>
</feature>
<name>A0ABZ2M2Y0_9BACT</name>
<dbReference type="InterPro" id="IPR009003">
    <property type="entry name" value="Peptidase_S1_PA"/>
</dbReference>
<keyword evidence="4 6" id="KW-0378">Hydrolase</keyword>
<evidence type="ECO:0000256" key="7">
    <source>
        <dbReference type="SAM" id="MobiDB-lite"/>
    </source>
</evidence>
<keyword evidence="5 6" id="KW-0720">Serine protease</keyword>
<feature type="compositionally biased region" description="Basic and acidic residues" evidence="7">
    <location>
        <begin position="66"/>
        <end position="80"/>
    </location>
</feature>
<proteinExistence type="inferred from homology"/>
<keyword evidence="2 6" id="KW-0645">Protease</keyword>
<dbReference type="PROSITE" id="PS00134">
    <property type="entry name" value="TRYPSIN_HIS"/>
    <property type="match status" value="1"/>
</dbReference>
<dbReference type="InterPro" id="IPR018114">
    <property type="entry name" value="TRYPSIN_HIS"/>
</dbReference>
<dbReference type="Proteomes" id="UP001370348">
    <property type="component" value="Chromosome"/>
</dbReference>
<dbReference type="PANTHER" id="PTHR36234:SF5">
    <property type="entry name" value="LYSYL ENDOPEPTIDASE"/>
    <property type="match status" value="1"/>
</dbReference>
<dbReference type="PROSITE" id="PS51257">
    <property type="entry name" value="PROKAR_LIPOPROTEIN"/>
    <property type="match status" value="1"/>
</dbReference>
<dbReference type="Gene3D" id="2.40.10.10">
    <property type="entry name" value="Trypsin-like serine proteases"/>
    <property type="match status" value="2"/>
</dbReference>
<evidence type="ECO:0000256" key="4">
    <source>
        <dbReference type="ARBA" id="ARBA00022801"/>
    </source>
</evidence>
<dbReference type="PANTHER" id="PTHR36234">
    <property type="entry name" value="LYSYL ENDOPEPTIDASE"/>
    <property type="match status" value="1"/>
</dbReference>
<gene>
    <name evidence="8" type="ORF">LZC94_00370</name>
</gene>
<dbReference type="RefSeq" id="WP_394825366.1">
    <property type="nucleotide sequence ID" value="NZ_CP089984.1"/>
</dbReference>
<dbReference type="InterPro" id="IPR043504">
    <property type="entry name" value="Peptidase_S1_PA_chymotrypsin"/>
</dbReference>
<evidence type="ECO:0000256" key="6">
    <source>
        <dbReference type="RuleBase" id="RU004296"/>
    </source>
</evidence>
<feature type="compositionally biased region" description="Polar residues" evidence="7">
    <location>
        <begin position="21"/>
        <end position="30"/>
    </location>
</feature>
<evidence type="ECO:0000256" key="3">
    <source>
        <dbReference type="ARBA" id="ARBA00022729"/>
    </source>
</evidence>
<accession>A0ABZ2M2Y0</accession>
<organism evidence="8 9">
    <name type="scientific">Pendulispora albinea</name>
    <dbReference type="NCBI Taxonomy" id="2741071"/>
    <lineage>
        <taxon>Bacteria</taxon>
        <taxon>Pseudomonadati</taxon>
        <taxon>Myxococcota</taxon>
        <taxon>Myxococcia</taxon>
        <taxon>Myxococcales</taxon>
        <taxon>Sorangiineae</taxon>
        <taxon>Pendulisporaceae</taxon>
        <taxon>Pendulispora</taxon>
    </lineage>
</organism>
<evidence type="ECO:0000313" key="8">
    <source>
        <dbReference type="EMBL" id="WXB15732.1"/>
    </source>
</evidence>
<dbReference type="SUPFAM" id="SSF50494">
    <property type="entry name" value="Trypsin-like serine proteases"/>
    <property type="match status" value="1"/>
</dbReference>
<reference evidence="8 9" key="1">
    <citation type="submission" date="2021-12" db="EMBL/GenBank/DDBJ databases">
        <title>Discovery of the Pendulisporaceae a myxobacterial family with distinct sporulation behavior and unique specialized metabolism.</title>
        <authorList>
            <person name="Garcia R."/>
            <person name="Popoff A."/>
            <person name="Bader C.D."/>
            <person name="Loehr J."/>
            <person name="Walesch S."/>
            <person name="Walt C."/>
            <person name="Boldt J."/>
            <person name="Bunk B."/>
            <person name="Haeckl F.J.F.P.J."/>
            <person name="Gunesch A.P."/>
            <person name="Birkelbach J."/>
            <person name="Nuebel U."/>
            <person name="Pietschmann T."/>
            <person name="Bach T."/>
            <person name="Mueller R."/>
        </authorList>
    </citation>
    <scope>NUCLEOTIDE SEQUENCE [LARGE SCALE GENOMIC DNA]</scope>
    <source>
        <strain evidence="8 9">MSr11954</strain>
    </source>
</reference>
<dbReference type="EC" id="3.4.21.-" evidence="6"/>